<evidence type="ECO:0000256" key="2">
    <source>
        <dbReference type="ARBA" id="ARBA00023140"/>
    </source>
</evidence>
<dbReference type="CDD" id="cd06558">
    <property type="entry name" value="crotonase-like"/>
    <property type="match status" value="1"/>
</dbReference>
<organism evidence="4 5">
    <name type="scientific">Bodo saltans</name>
    <name type="common">Flagellated protozoan</name>
    <dbReference type="NCBI Taxonomy" id="75058"/>
    <lineage>
        <taxon>Eukaryota</taxon>
        <taxon>Discoba</taxon>
        <taxon>Euglenozoa</taxon>
        <taxon>Kinetoplastea</taxon>
        <taxon>Metakinetoplastina</taxon>
        <taxon>Eubodonida</taxon>
        <taxon>Bodonidae</taxon>
        <taxon>Bodo</taxon>
    </lineage>
</organism>
<keyword evidence="3 4" id="KW-0413">Isomerase</keyword>
<dbReference type="OrthoDB" id="409763at2759"/>
<evidence type="ECO:0000256" key="3">
    <source>
        <dbReference type="ARBA" id="ARBA00023235"/>
    </source>
</evidence>
<dbReference type="PANTHER" id="PTHR43684:SF1">
    <property type="entry name" value="ENOYL-COA DELTA ISOMERASE 2"/>
    <property type="match status" value="1"/>
</dbReference>
<dbReference type="VEuPathDB" id="TriTrypDB:BSAL_43165"/>
<name>A0A0S4JRT1_BODSA</name>
<proteinExistence type="predicted"/>
<evidence type="ECO:0000313" key="5">
    <source>
        <dbReference type="Proteomes" id="UP000051952"/>
    </source>
</evidence>
<dbReference type="Gene3D" id="1.10.12.10">
    <property type="entry name" value="Lyase 2-enoyl-coa Hydratase, Chain A, domain 2"/>
    <property type="match status" value="1"/>
</dbReference>
<sequence length="277" mass="29474">MAAPSNDHILIDKKDGILTITFNRAAQGNAIRLEMYGTIANALTSAATDDEVEVVIITGKGKFFSTGADVSEAAERVMKGEGLDELEPSFRKYPVALTAAMIAFPKVLVAAVNGPVIGYPAAQLGLYDLVFVSDTATYQVPLLHLGLAPEGCASFTLQRTVGRALANDLLITGRTLSAPEMVAAGIASRIFPQATFHQDVVAAVAAGCSASAPSSLLASKALIQDTYRERIIAQNEKETVQLIKQFASGEPMDRFAKKFMEIRKASKKEANKPASKL</sequence>
<dbReference type="SUPFAM" id="SSF52096">
    <property type="entry name" value="ClpP/crotonase"/>
    <property type="match status" value="1"/>
</dbReference>
<dbReference type="InterPro" id="IPR014748">
    <property type="entry name" value="Enoyl-CoA_hydra_C"/>
</dbReference>
<dbReference type="Proteomes" id="UP000051952">
    <property type="component" value="Unassembled WGS sequence"/>
</dbReference>
<accession>A0A0S4JRT1</accession>
<dbReference type="PANTHER" id="PTHR43684">
    <property type="match status" value="1"/>
</dbReference>
<evidence type="ECO:0000256" key="1">
    <source>
        <dbReference type="ARBA" id="ARBA00004275"/>
    </source>
</evidence>
<dbReference type="Pfam" id="PF00378">
    <property type="entry name" value="ECH_1"/>
    <property type="match status" value="1"/>
</dbReference>
<dbReference type="Gene3D" id="3.90.226.10">
    <property type="entry name" value="2-enoyl-CoA Hydratase, Chain A, domain 1"/>
    <property type="match status" value="1"/>
</dbReference>
<keyword evidence="5" id="KW-1185">Reference proteome</keyword>
<dbReference type="OMA" id="VVWPKIR"/>
<dbReference type="InterPro" id="IPR001753">
    <property type="entry name" value="Enoyl-CoA_hydra/iso"/>
</dbReference>
<dbReference type="InterPro" id="IPR051053">
    <property type="entry name" value="ECH/Chromodomain_protein"/>
</dbReference>
<keyword evidence="2" id="KW-0576">Peroxisome</keyword>
<comment type="subcellular location">
    <subcellularLocation>
        <location evidence="1">Peroxisome</location>
    </subcellularLocation>
</comment>
<gene>
    <name evidence="4" type="ORF">BSAL_43165</name>
</gene>
<evidence type="ECO:0000313" key="4">
    <source>
        <dbReference type="EMBL" id="CUG93494.1"/>
    </source>
</evidence>
<dbReference type="AlphaFoldDB" id="A0A0S4JRT1"/>
<reference evidence="5" key="1">
    <citation type="submission" date="2015-09" db="EMBL/GenBank/DDBJ databases">
        <authorList>
            <consortium name="Pathogen Informatics"/>
        </authorList>
    </citation>
    <scope>NUCLEOTIDE SEQUENCE [LARGE SCALE GENOMIC DNA]</scope>
    <source>
        <strain evidence="5">Lake Konstanz</strain>
    </source>
</reference>
<dbReference type="EMBL" id="CYKH01002157">
    <property type="protein sequence ID" value="CUG93494.1"/>
    <property type="molecule type" value="Genomic_DNA"/>
</dbReference>
<protein>
    <submittedName>
        <fullName evidence="4">Peroxisomal trans-enoyl isomerase, putative</fullName>
    </submittedName>
</protein>
<dbReference type="GO" id="GO:0004165">
    <property type="term" value="F:delta(3)-delta(2)-enoyl-CoA isomerase activity"/>
    <property type="evidence" value="ECO:0007669"/>
    <property type="project" value="UniProtKB-ARBA"/>
</dbReference>
<dbReference type="InterPro" id="IPR029045">
    <property type="entry name" value="ClpP/crotonase-like_dom_sf"/>
</dbReference>
<dbReference type="GO" id="GO:0005777">
    <property type="term" value="C:peroxisome"/>
    <property type="evidence" value="ECO:0007669"/>
    <property type="project" value="UniProtKB-SubCell"/>
</dbReference>